<dbReference type="SUPFAM" id="SSF50156">
    <property type="entry name" value="PDZ domain-like"/>
    <property type="match status" value="2"/>
</dbReference>
<organism evidence="2 3">
    <name type="scientific">Octopus vulgaris</name>
    <name type="common">Common octopus</name>
    <dbReference type="NCBI Taxonomy" id="6645"/>
    <lineage>
        <taxon>Eukaryota</taxon>
        <taxon>Metazoa</taxon>
        <taxon>Spiralia</taxon>
        <taxon>Lophotrochozoa</taxon>
        <taxon>Mollusca</taxon>
        <taxon>Cephalopoda</taxon>
        <taxon>Coleoidea</taxon>
        <taxon>Octopodiformes</taxon>
        <taxon>Octopoda</taxon>
        <taxon>Incirrata</taxon>
        <taxon>Octopodidae</taxon>
        <taxon>Octopus</taxon>
    </lineage>
</organism>
<gene>
    <name evidence="2" type="ORF">OCTVUL_1B027510</name>
</gene>
<dbReference type="InterPro" id="IPR001478">
    <property type="entry name" value="PDZ"/>
</dbReference>
<dbReference type="InterPro" id="IPR051342">
    <property type="entry name" value="PDZ_scaffold"/>
</dbReference>
<evidence type="ECO:0000313" key="3">
    <source>
        <dbReference type="Proteomes" id="UP001162480"/>
    </source>
</evidence>
<dbReference type="EMBL" id="OX597823">
    <property type="protein sequence ID" value="CAI9728939.1"/>
    <property type="molecule type" value="Genomic_DNA"/>
</dbReference>
<feature type="domain" description="PDZ" evidence="1">
    <location>
        <begin position="9"/>
        <end position="92"/>
    </location>
</feature>
<reference evidence="2" key="1">
    <citation type="submission" date="2023-08" db="EMBL/GenBank/DDBJ databases">
        <authorList>
            <person name="Alioto T."/>
            <person name="Alioto T."/>
            <person name="Gomez Garrido J."/>
        </authorList>
    </citation>
    <scope>NUCLEOTIDE SEQUENCE</scope>
</reference>
<evidence type="ECO:0000313" key="2">
    <source>
        <dbReference type="EMBL" id="CAI9728939.1"/>
    </source>
</evidence>
<dbReference type="PROSITE" id="PS50106">
    <property type="entry name" value="PDZ"/>
    <property type="match status" value="1"/>
</dbReference>
<accession>A0AA36B7S2</accession>
<dbReference type="Pfam" id="PF00595">
    <property type="entry name" value="PDZ"/>
    <property type="match status" value="1"/>
</dbReference>
<sequence length="265" mass="30030">MMAPLHPINIVLKRDSYGFGFGFQRQTQNGKTGIYVVDVLRNYYSNRAVMLDESDRILAINGSDLENKNSNQIRELLKKSGNDVCLTIQPNNKETNTIRAAILNNIPDYLKTTDQSWKAKFLKIIRNVFEQPKGVFVVTFRRSNDLKFRILGGSEQPIISGYTGIHIVQLDKDIQYCTEGMQLLEGDRLISANNILLDGETLANTDAILRNGKEDTIKLIVSRLQFTSKKKLVNKKRGGMSFMSPISMEIVFLSTLAFMISRFIP</sequence>
<dbReference type="PANTHER" id="PTHR19964">
    <property type="entry name" value="MULTIPLE PDZ DOMAIN PROTEIN"/>
    <property type="match status" value="1"/>
</dbReference>
<protein>
    <submittedName>
        <fullName evidence="2">(+) H(+) exchange regulatory cofactor NHE-RF2-like isoform X4</fullName>
    </submittedName>
</protein>
<dbReference type="PANTHER" id="PTHR19964:SF92">
    <property type="entry name" value="PATJ HOMOLOG"/>
    <property type="match status" value="1"/>
</dbReference>
<name>A0AA36B7S2_OCTVU</name>
<proteinExistence type="predicted"/>
<dbReference type="SMART" id="SM00228">
    <property type="entry name" value="PDZ"/>
    <property type="match status" value="2"/>
</dbReference>
<dbReference type="InterPro" id="IPR036034">
    <property type="entry name" value="PDZ_sf"/>
</dbReference>
<keyword evidence="3" id="KW-1185">Reference proteome</keyword>
<dbReference type="AlphaFoldDB" id="A0AA36B7S2"/>
<evidence type="ECO:0000259" key="1">
    <source>
        <dbReference type="PROSITE" id="PS50106"/>
    </source>
</evidence>
<dbReference type="Proteomes" id="UP001162480">
    <property type="component" value="Chromosome 10"/>
</dbReference>
<dbReference type="Gene3D" id="2.30.42.10">
    <property type="match status" value="2"/>
</dbReference>